<keyword evidence="2" id="KW-0813">Transport</keyword>
<feature type="region of interest" description="Disordered" evidence="6">
    <location>
        <begin position="30"/>
        <end position="49"/>
    </location>
</feature>
<feature type="transmembrane region" description="Helical" evidence="7">
    <location>
        <begin position="460"/>
        <end position="481"/>
    </location>
</feature>
<dbReference type="PANTHER" id="PTHR43791">
    <property type="entry name" value="PERMEASE-RELATED"/>
    <property type="match status" value="1"/>
</dbReference>
<dbReference type="GO" id="GO:0016020">
    <property type="term" value="C:membrane"/>
    <property type="evidence" value="ECO:0007669"/>
    <property type="project" value="UniProtKB-SubCell"/>
</dbReference>
<proteinExistence type="predicted"/>
<evidence type="ECO:0000313" key="9">
    <source>
        <dbReference type="EMBL" id="KAF2093326.1"/>
    </source>
</evidence>
<evidence type="ECO:0000256" key="7">
    <source>
        <dbReference type="SAM" id="Phobius"/>
    </source>
</evidence>
<evidence type="ECO:0000256" key="6">
    <source>
        <dbReference type="SAM" id="MobiDB-lite"/>
    </source>
</evidence>
<name>A0A9P4M073_9PEZI</name>
<accession>A0A9P4M073</accession>
<feature type="transmembrane region" description="Helical" evidence="7">
    <location>
        <begin position="336"/>
        <end position="355"/>
    </location>
</feature>
<dbReference type="Gene3D" id="1.20.1250.20">
    <property type="entry name" value="MFS general substrate transporter like domains"/>
    <property type="match status" value="2"/>
</dbReference>
<dbReference type="SUPFAM" id="SSF103473">
    <property type="entry name" value="MFS general substrate transporter"/>
    <property type="match status" value="1"/>
</dbReference>
<dbReference type="FunFam" id="1.20.1250.20:FF:000013">
    <property type="entry name" value="MFS general substrate transporter"/>
    <property type="match status" value="1"/>
</dbReference>
<evidence type="ECO:0000256" key="5">
    <source>
        <dbReference type="ARBA" id="ARBA00023136"/>
    </source>
</evidence>
<dbReference type="InterPro" id="IPR036259">
    <property type="entry name" value="MFS_trans_sf"/>
</dbReference>
<organism evidence="9 10">
    <name type="scientific">Rhizodiscina lignyota</name>
    <dbReference type="NCBI Taxonomy" id="1504668"/>
    <lineage>
        <taxon>Eukaryota</taxon>
        <taxon>Fungi</taxon>
        <taxon>Dikarya</taxon>
        <taxon>Ascomycota</taxon>
        <taxon>Pezizomycotina</taxon>
        <taxon>Dothideomycetes</taxon>
        <taxon>Pleosporomycetidae</taxon>
        <taxon>Aulographales</taxon>
        <taxon>Rhizodiscinaceae</taxon>
        <taxon>Rhizodiscina</taxon>
    </lineage>
</organism>
<evidence type="ECO:0000256" key="4">
    <source>
        <dbReference type="ARBA" id="ARBA00022989"/>
    </source>
</evidence>
<dbReference type="PROSITE" id="PS50850">
    <property type="entry name" value="MFS"/>
    <property type="match status" value="1"/>
</dbReference>
<feature type="transmembrane region" description="Helical" evidence="7">
    <location>
        <begin position="367"/>
        <end position="388"/>
    </location>
</feature>
<feature type="transmembrane region" description="Helical" evidence="7">
    <location>
        <begin position="304"/>
        <end position="324"/>
    </location>
</feature>
<feature type="compositionally biased region" description="Polar residues" evidence="6">
    <location>
        <begin position="33"/>
        <end position="44"/>
    </location>
</feature>
<feature type="transmembrane region" description="Helical" evidence="7">
    <location>
        <begin position="235"/>
        <end position="255"/>
    </location>
</feature>
<feature type="transmembrane region" description="Helical" evidence="7">
    <location>
        <begin position="113"/>
        <end position="132"/>
    </location>
</feature>
<dbReference type="EMBL" id="ML978138">
    <property type="protein sequence ID" value="KAF2093326.1"/>
    <property type="molecule type" value="Genomic_DNA"/>
</dbReference>
<dbReference type="Pfam" id="PF07690">
    <property type="entry name" value="MFS_1"/>
    <property type="match status" value="1"/>
</dbReference>
<feature type="transmembrane region" description="Helical" evidence="7">
    <location>
        <begin position="201"/>
        <end position="223"/>
    </location>
</feature>
<keyword evidence="4 7" id="KW-1133">Transmembrane helix</keyword>
<feature type="transmembrane region" description="Helical" evidence="7">
    <location>
        <begin position="394"/>
        <end position="415"/>
    </location>
</feature>
<sequence>MAAAFRTKLRKRIDSFLKPSTSKIDYIPLPLQDQPTASEGNQTGAEEENRVPVDPILRTSLERALVKKLDRSLMPVLFCMIILNYLDRNALPNARVQGIEKDIGLKGEEFNTAISALFIGYITLQVPSNLFLTRVRPSVYLPICMCLWGIVSASTAFVGSFHGLAMTRFLIGFLEAPFFPGALFLLSSWYTREELATRTAVLFSGNLLSGAFGGLVGASVQFGLNNVFGLRSWQWLFMLEGSATVILSLIAFFVLPDFPSTTRWLSEQERILAIERLQKSNGSSETGQRSLIAGFLMTIRDYKVWILSAIILTKTTAAAVSSFIPTLVATFEYGKIQSLLMVAPPYLFATIASLATSISSDKRGERCYHLAAPLAIGVIGFIIAAITTGLVPRYAALFLILGGVYGGFDVAIAWVSSTLPAPAEKRATALALTNMVGNTPQIFAPYLYDKRTGPRYVPAMTANAAFLFASIGFAILLRLCLVRENRKLDAGEMAEEEPVKDTEGAKLVGSFRYVL</sequence>
<protein>
    <submittedName>
        <fullName evidence="9">MFS transporter</fullName>
    </submittedName>
</protein>
<feature type="transmembrane region" description="Helical" evidence="7">
    <location>
        <begin position="169"/>
        <end position="189"/>
    </location>
</feature>
<feature type="domain" description="Major facilitator superfamily (MFS) profile" evidence="8">
    <location>
        <begin position="73"/>
        <end position="487"/>
    </location>
</feature>
<comment type="caution">
    <text evidence="9">The sequence shown here is derived from an EMBL/GenBank/DDBJ whole genome shotgun (WGS) entry which is preliminary data.</text>
</comment>
<evidence type="ECO:0000313" key="10">
    <source>
        <dbReference type="Proteomes" id="UP000799772"/>
    </source>
</evidence>
<evidence type="ECO:0000256" key="3">
    <source>
        <dbReference type="ARBA" id="ARBA00022692"/>
    </source>
</evidence>
<evidence type="ECO:0000259" key="8">
    <source>
        <dbReference type="PROSITE" id="PS50850"/>
    </source>
</evidence>
<dbReference type="PANTHER" id="PTHR43791:SF92">
    <property type="entry name" value="AGL026WP"/>
    <property type="match status" value="1"/>
</dbReference>
<comment type="subcellular location">
    <subcellularLocation>
        <location evidence="1">Membrane</location>
        <topology evidence="1">Multi-pass membrane protein</topology>
    </subcellularLocation>
</comment>
<dbReference type="AlphaFoldDB" id="A0A9P4M073"/>
<evidence type="ECO:0000256" key="1">
    <source>
        <dbReference type="ARBA" id="ARBA00004141"/>
    </source>
</evidence>
<dbReference type="FunFam" id="1.20.1250.20:FF:000057">
    <property type="entry name" value="MFS general substrate transporter"/>
    <property type="match status" value="1"/>
</dbReference>
<keyword evidence="10" id="KW-1185">Reference proteome</keyword>
<keyword evidence="3 7" id="KW-0812">Transmembrane</keyword>
<gene>
    <name evidence="9" type="ORF">NA57DRAFT_48387</name>
</gene>
<keyword evidence="5 7" id="KW-0472">Membrane</keyword>
<dbReference type="OrthoDB" id="2250022at2759"/>
<reference evidence="9" key="1">
    <citation type="journal article" date="2020" name="Stud. Mycol.">
        <title>101 Dothideomycetes genomes: a test case for predicting lifestyles and emergence of pathogens.</title>
        <authorList>
            <person name="Haridas S."/>
            <person name="Albert R."/>
            <person name="Binder M."/>
            <person name="Bloem J."/>
            <person name="Labutti K."/>
            <person name="Salamov A."/>
            <person name="Andreopoulos B."/>
            <person name="Baker S."/>
            <person name="Barry K."/>
            <person name="Bills G."/>
            <person name="Bluhm B."/>
            <person name="Cannon C."/>
            <person name="Castanera R."/>
            <person name="Culley D."/>
            <person name="Daum C."/>
            <person name="Ezra D."/>
            <person name="Gonzalez J."/>
            <person name="Henrissat B."/>
            <person name="Kuo A."/>
            <person name="Liang C."/>
            <person name="Lipzen A."/>
            <person name="Lutzoni F."/>
            <person name="Magnuson J."/>
            <person name="Mondo S."/>
            <person name="Nolan M."/>
            <person name="Ohm R."/>
            <person name="Pangilinan J."/>
            <person name="Park H.-J."/>
            <person name="Ramirez L."/>
            <person name="Alfaro M."/>
            <person name="Sun H."/>
            <person name="Tritt A."/>
            <person name="Yoshinaga Y."/>
            <person name="Zwiers L.-H."/>
            <person name="Turgeon B."/>
            <person name="Goodwin S."/>
            <person name="Spatafora J."/>
            <person name="Crous P."/>
            <person name="Grigoriev I."/>
        </authorList>
    </citation>
    <scope>NUCLEOTIDE SEQUENCE</scope>
    <source>
        <strain evidence="9">CBS 133067</strain>
    </source>
</reference>
<dbReference type="Proteomes" id="UP000799772">
    <property type="component" value="Unassembled WGS sequence"/>
</dbReference>
<dbReference type="InterPro" id="IPR011701">
    <property type="entry name" value="MFS"/>
</dbReference>
<feature type="transmembrane region" description="Helical" evidence="7">
    <location>
        <begin position="427"/>
        <end position="448"/>
    </location>
</feature>
<dbReference type="InterPro" id="IPR020846">
    <property type="entry name" value="MFS_dom"/>
</dbReference>
<feature type="transmembrane region" description="Helical" evidence="7">
    <location>
        <begin position="139"/>
        <end position="163"/>
    </location>
</feature>
<dbReference type="GO" id="GO:0022857">
    <property type="term" value="F:transmembrane transporter activity"/>
    <property type="evidence" value="ECO:0007669"/>
    <property type="project" value="InterPro"/>
</dbReference>
<evidence type="ECO:0000256" key="2">
    <source>
        <dbReference type="ARBA" id="ARBA00022448"/>
    </source>
</evidence>